<name>A0A9X3BA87_9BACT</name>
<evidence type="ECO:0000259" key="3">
    <source>
        <dbReference type="PROSITE" id="PS50977"/>
    </source>
</evidence>
<evidence type="ECO:0000313" key="5">
    <source>
        <dbReference type="Proteomes" id="UP001155483"/>
    </source>
</evidence>
<keyword evidence="1 2" id="KW-0238">DNA-binding</keyword>
<reference evidence="4" key="1">
    <citation type="submission" date="2022-09" db="EMBL/GenBank/DDBJ databases">
        <authorList>
            <person name="Yuan C."/>
            <person name="Ke Z."/>
        </authorList>
    </citation>
    <scope>NUCLEOTIDE SEQUENCE</scope>
    <source>
        <strain evidence="4">LB-8</strain>
    </source>
</reference>
<dbReference type="SUPFAM" id="SSF48498">
    <property type="entry name" value="Tetracyclin repressor-like, C-terminal domain"/>
    <property type="match status" value="1"/>
</dbReference>
<dbReference type="PANTHER" id="PTHR30328:SF54">
    <property type="entry name" value="HTH-TYPE TRANSCRIPTIONAL REPRESSOR SCO4008"/>
    <property type="match status" value="1"/>
</dbReference>
<reference evidence="4" key="2">
    <citation type="submission" date="2023-04" db="EMBL/GenBank/DDBJ databases">
        <title>Paracnuella aquatica gen. nov., sp. nov., a member of the family Chitinophagaceae isolated from a hot spring.</title>
        <authorList>
            <person name="Wang C."/>
        </authorList>
    </citation>
    <scope>NUCLEOTIDE SEQUENCE</scope>
    <source>
        <strain evidence="4">LB-8</strain>
    </source>
</reference>
<dbReference type="InterPro" id="IPR001647">
    <property type="entry name" value="HTH_TetR"/>
</dbReference>
<organism evidence="4 5">
    <name type="scientific">Paraflavisolibacter caeni</name>
    <dbReference type="NCBI Taxonomy" id="2982496"/>
    <lineage>
        <taxon>Bacteria</taxon>
        <taxon>Pseudomonadati</taxon>
        <taxon>Bacteroidota</taxon>
        <taxon>Chitinophagia</taxon>
        <taxon>Chitinophagales</taxon>
        <taxon>Chitinophagaceae</taxon>
        <taxon>Paraflavisolibacter</taxon>
    </lineage>
</organism>
<dbReference type="Proteomes" id="UP001155483">
    <property type="component" value="Unassembled WGS sequence"/>
</dbReference>
<dbReference type="PROSITE" id="PS50977">
    <property type="entry name" value="HTH_TETR_2"/>
    <property type="match status" value="1"/>
</dbReference>
<proteinExistence type="predicted"/>
<dbReference type="EMBL" id="JAOTIF010000032">
    <property type="protein sequence ID" value="MCU7552351.1"/>
    <property type="molecule type" value="Genomic_DNA"/>
</dbReference>
<evidence type="ECO:0000313" key="4">
    <source>
        <dbReference type="EMBL" id="MCU7552351.1"/>
    </source>
</evidence>
<dbReference type="SUPFAM" id="SSF46689">
    <property type="entry name" value="Homeodomain-like"/>
    <property type="match status" value="1"/>
</dbReference>
<dbReference type="InterPro" id="IPR036271">
    <property type="entry name" value="Tet_transcr_reg_TetR-rel_C_sf"/>
</dbReference>
<comment type="caution">
    <text evidence="4">The sequence shown here is derived from an EMBL/GenBank/DDBJ whole genome shotgun (WGS) entry which is preliminary data.</text>
</comment>
<dbReference type="InterPro" id="IPR009057">
    <property type="entry name" value="Homeodomain-like_sf"/>
</dbReference>
<keyword evidence="5" id="KW-1185">Reference proteome</keyword>
<dbReference type="Gene3D" id="1.10.357.10">
    <property type="entry name" value="Tetracycline Repressor, domain 2"/>
    <property type="match status" value="1"/>
</dbReference>
<sequence>MVKNGKDCSTEEKILEAAKKVFITKGMAGARMQDIADEAGINKALLHYYFRSKDKLFETIFAQIAQRFLPRINDIFNSELSINEKIEAFCKEYIDNVLKNPFIPLFVINEMNKQPEGFVKKLFGNEKPQLDKFITQINNAVKKQEIKQVHPLQLIINTMALCVFPFLAKPIIQWVSGMNQTEFRAMLEDRKKSVPQFIIHSIKN</sequence>
<dbReference type="AlphaFoldDB" id="A0A9X3BA87"/>
<dbReference type="GO" id="GO:0003677">
    <property type="term" value="F:DNA binding"/>
    <property type="evidence" value="ECO:0007669"/>
    <property type="project" value="UniProtKB-UniRule"/>
</dbReference>
<gene>
    <name evidence="4" type="ORF">OCK74_24745</name>
</gene>
<accession>A0A9X3BA87</accession>
<dbReference type="InterPro" id="IPR050109">
    <property type="entry name" value="HTH-type_TetR-like_transc_reg"/>
</dbReference>
<dbReference type="RefSeq" id="WP_279299786.1">
    <property type="nucleotide sequence ID" value="NZ_JAOTIF010000032.1"/>
</dbReference>
<dbReference type="Pfam" id="PF00440">
    <property type="entry name" value="TetR_N"/>
    <property type="match status" value="1"/>
</dbReference>
<dbReference type="PANTHER" id="PTHR30328">
    <property type="entry name" value="TRANSCRIPTIONAL REPRESSOR"/>
    <property type="match status" value="1"/>
</dbReference>
<evidence type="ECO:0000256" key="2">
    <source>
        <dbReference type="PROSITE-ProRule" id="PRU00335"/>
    </source>
</evidence>
<protein>
    <submittedName>
        <fullName evidence="4">TetR/AcrR family transcriptional regulator</fullName>
    </submittedName>
</protein>
<dbReference type="PRINTS" id="PR00455">
    <property type="entry name" value="HTHTETR"/>
</dbReference>
<feature type="DNA-binding region" description="H-T-H motif" evidence="2">
    <location>
        <begin position="31"/>
        <end position="50"/>
    </location>
</feature>
<evidence type="ECO:0000256" key="1">
    <source>
        <dbReference type="ARBA" id="ARBA00023125"/>
    </source>
</evidence>
<feature type="domain" description="HTH tetR-type" evidence="3">
    <location>
        <begin position="8"/>
        <end position="68"/>
    </location>
</feature>